<reference evidence="2" key="1">
    <citation type="journal article" date="2021" name="PeerJ">
        <title>Extensive microbial diversity within the chicken gut microbiome revealed by metagenomics and culture.</title>
        <authorList>
            <person name="Gilroy R."/>
            <person name="Ravi A."/>
            <person name="Getino M."/>
            <person name="Pursley I."/>
            <person name="Horton D.L."/>
            <person name="Alikhan N.F."/>
            <person name="Baker D."/>
            <person name="Gharbi K."/>
            <person name="Hall N."/>
            <person name="Watson M."/>
            <person name="Adriaenssens E.M."/>
            <person name="Foster-Nyarko E."/>
            <person name="Jarju S."/>
            <person name="Secka A."/>
            <person name="Antonio M."/>
            <person name="Oren A."/>
            <person name="Chaudhuri R.R."/>
            <person name="La Ragione R."/>
            <person name="Hildebrand F."/>
            <person name="Pallen M.J."/>
        </authorList>
    </citation>
    <scope>NUCLEOTIDE SEQUENCE</scope>
    <source>
        <strain evidence="2">ChiBcec16-3735</strain>
    </source>
</reference>
<proteinExistence type="predicted"/>
<evidence type="ECO:0000313" key="2">
    <source>
        <dbReference type="EMBL" id="HIZ59004.1"/>
    </source>
</evidence>
<evidence type="ECO:0000313" key="3">
    <source>
        <dbReference type="Proteomes" id="UP000824065"/>
    </source>
</evidence>
<accession>A0A9D2FHS7</accession>
<evidence type="ECO:0000259" key="1">
    <source>
        <dbReference type="PROSITE" id="PS50943"/>
    </source>
</evidence>
<name>A0A9D2FHS7_9FIRM</name>
<dbReference type="Proteomes" id="UP000824065">
    <property type="component" value="Unassembled WGS sequence"/>
</dbReference>
<dbReference type="InterPro" id="IPR001387">
    <property type="entry name" value="Cro/C1-type_HTH"/>
</dbReference>
<feature type="domain" description="HTH cro/C1-type" evidence="1">
    <location>
        <begin position="21"/>
        <end position="62"/>
    </location>
</feature>
<dbReference type="InterPro" id="IPR010982">
    <property type="entry name" value="Lambda_DNA-bd_dom_sf"/>
</dbReference>
<gene>
    <name evidence="2" type="ORF">H9725_10640</name>
</gene>
<dbReference type="GO" id="GO:0003677">
    <property type="term" value="F:DNA binding"/>
    <property type="evidence" value="ECO:0007669"/>
    <property type="project" value="InterPro"/>
</dbReference>
<dbReference type="Gene3D" id="1.10.260.40">
    <property type="entry name" value="lambda repressor-like DNA-binding domains"/>
    <property type="match status" value="1"/>
</dbReference>
<protein>
    <submittedName>
        <fullName evidence="2">Helix-turn-helix domain-containing protein</fullName>
    </submittedName>
</protein>
<dbReference type="AlphaFoldDB" id="A0A9D2FHS7"/>
<organism evidence="2 3">
    <name type="scientific">Candidatus Faecalibacterium gallistercoris</name>
    <dbReference type="NCBI Taxonomy" id="2838579"/>
    <lineage>
        <taxon>Bacteria</taxon>
        <taxon>Bacillati</taxon>
        <taxon>Bacillota</taxon>
        <taxon>Clostridia</taxon>
        <taxon>Eubacteriales</taxon>
        <taxon>Oscillospiraceae</taxon>
        <taxon>Faecalibacterium</taxon>
    </lineage>
</organism>
<reference evidence="2" key="2">
    <citation type="submission" date="2021-04" db="EMBL/GenBank/DDBJ databases">
        <authorList>
            <person name="Gilroy R."/>
        </authorList>
    </citation>
    <scope>NUCLEOTIDE SEQUENCE</scope>
    <source>
        <strain evidence="2">ChiBcec16-3735</strain>
    </source>
</reference>
<comment type="caution">
    <text evidence="2">The sequence shown here is derived from an EMBL/GenBank/DDBJ whole genome shotgun (WGS) entry which is preliminary data.</text>
</comment>
<dbReference type="EMBL" id="DXBJ01000079">
    <property type="protein sequence ID" value="HIZ59004.1"/>
    <property type="molecule type" value="Genomic_DNA"/>
</dbReference>
<dbReference type="SMART" id="SM00530">
    <property type="entry name" value="HTH_XRE"/>
    <property type="match status" value="1"/>
</dbReference>
<dbReference type="PROSITE" id="PS50943">
    <property type="entry name" value="HTH_CROC1"/>
    <property type="match status" value="1"/>
</dbReference>
<sequence length="70" mass="7260">MKINRTNVDVALSRSGLGSYSELARRMGCSAQNLSVILNRGSCKPATAAKIAAALGVPLEDLLEEGGTGR</sequence>
<dbReference type="Pfam" id="PF13443">
    <property type="entry name" value="HTH_26"/>
    <property type="match status" value="1"/>
</dbReference>
<dbReference type="SUPFAM" id="SSF47413">
    <property type="entry name" value="lambda repressor-like DNA-binding domains"/>
    <property type="match status" value="1"/>
</dbReference>